<proteinExistence type="inferred from homology"/>
<keyword evidence="9" id="KW-0472">Membrane</keyword>
<keyword evidence="6 8" id="KW-0503">Monooxygenase</keyword>
<evidence type="ECO:0000313" key="10">
    <source>
        <dbReference type="EMBL" id="RHZ55544.1"/>
    </source>
</evidence>
<dbReference type="PROSITE" id="PS00086">
    <property type="entry name" value="CYTOCHROME_P450"/>
    <property type="match status" value="1"/>
</dbReference>
<evidence type="ECO:0000256" key="8">
    <source>
        <dbReference type="RuleBase" id="RU000461"/>
    </source>
</evidence>
<evidence type="ECO:0000256" key="5">
    <source>
        <dbReference type="ARBA" id="ARBA00023004"/>
    </source>
</evidence>
<comment type="cofactor">
    <cofactor evidence="1 7">
        <name>heme</name>
        <dbReference type="ChEBI" id="CHEBI:30413"/>
    </cofactor>
</comment>
<dbReference type="InterPro" id="IPR002403">
    <property type="entry name" value="Cyt_P450_E_grp-IV"/>
</dbReference>
<evidence type="ECO:0000256" key="7">
    <source>
        <dbReference type="PIRSR" id="PIRSR602403-1"/>
    </source>
</evidence>
<feature type="transmembrane region" description="Helical" evidence="9">
    <location>
        <begin position="17"/>
        <end position="36"/>
    </location>
</feature>
<dbReference type="GO" id="GO:0019748">
    <property type="term" value="P:secondary metabolic process"/>
    <property type="evidence" value="ECO:0007669"/>
    <property type="project" value="UniProtKB-ARBA"/>
</dbReference>
<dbReference type="STRING" id="41047.A0A397H1I7"/>
<evidence type="ECO:0000256" key="1">
    <source>
        <dbReference type="ARBA" id="ARBA00001971"/>
    </source>
</evidence>
<name>A0A397H1I7_ASPTH</name>
<dbReference type="CDD" id="cd11041">
    <property type="entry name" value="CYP503A1-like"/>
    <property type="match status" value="1"/>
</dbReference>
<dbReference type="EMBL" id="NKHU02000098">
    <property type="protein sequence ID" value="RHZ55544.1"/>
    <property type="molecule type" value="Genomic_DNA"/>
</dbReference>
<dbReference type="PANTHER" id="PTHR46206">
    <property type="entry name" value="CYTOCHROME P450"/>
    <property type="match status" value="1"/>
</dbReference>
<dbReference type="PANTHER" id="PTHR46206:SF6">
    <property type="entry name" value="CYTOCHROME P450 MONOOXYGENASE AN1598-RELATED"/>
    <property type="match status" value="1"/>
</dbReference>
<feature type="binding site" description="axial binding residue" evidence="7">
    <location>
        <position position="450"/>
    </location>
    <ligand>
        <name>heme</name>
        <dbReference type="ChEBI" id="CHEBI:30413"/>
    </ligand>
    <ligandPart>
        <name>Fe</name>
        <dbReference type="ChEBI" id="CHEBI:18248"/>
    </ligandPart>
</feature>
<dbReference type="Gene3D" id="1.10.630.10">
    <property type="entry name" value="Cytochrome P450"/>
    <property type="match status" value="1"/>
</dbReference>
<dbReference type="OrthoDB" id="1844152at2759"/>
<dbReference type="RefSeq" id="XP_026614371.1">
    <property type="nucleotide sequence ID" value="XM_026757591.1"/>
</dbReference>
<dbReference type="GO" id="GO:0016705">
    <property type="term" value="F:oxidoreductase activity, acting on paired donors, with incorporation or reduction of molecular oxygen"/>
    <property type="evidence" value="ECO:0007669"/>
    <property type="project" value="InterPro"/>
</dbReference>
<evidence type="ECO:0000313" key="11">
    <source>
        <dbReference type="Proteomes" id="UP000215305"/>
    </source>
</evidence>
<keyword evidence="11" id="KW-1185">Reference proteome</keyword>
<keyword evidence="5 7" id="KW-0408">Iron</keyword>
<keyword evidence="3 7" id="KW-0479">Metal-binding</keyword>
<evidence type="ECO:0000256" key="9">
    <source>
        <dbReference type="SAM" id="Phobius"/>
    </source>
</evidence>
<accession>A0A397H1I7</accession>
<dbReference type="InterPro" id="IPR017972">
    <property type="entry name" value="Cyt_P450_CS"/>
</dbReference>
<organism evidence="10 11">
    <name type="scientific">Aspergillus thermomutatus</name>
    <name type="common">Neosartorya pseudofischeri</name>
    <dbReference type="NCBI Taxonomy" id="41047"/>
    <lineage>
        <taxon>Eukaryota</taxon>
        <taxon>Fungi</taxon>
        <taxon>Dikarya</taxon>
        <taxon>Ascomycota</taxon>
        <taxon>Pezizomycotina</taxon>
        <taxon>Eurotiomycetes</taxon>
        <taxon>Eurotiomycetidae</taxon>
        <taxon>Eurotiales</taxon>
        <taxon>Aspergillaceae</taxon>
        <taxon>Aspergillus</taxon>
        <taxon>Aspergillus subgen. Fumigati</taxon>
    </lineage>
</organism>
<evidence type="ECO:0000256" key="4">
    <source>
        <dbReference type="ARBA" id="ARBA00023002"/>
    </source>
</evidence>
<reference evidence="10" key="1">
    <citation type="submission" date="2018-08" db="EMBL/GenBank/DDBJ databases">
        <title>Draft genome sequence of azole-resistant Aspergillus thermomutatus (Neosartorya pseudofischeri) strain HMR AF 39, isolated from a human nasal aspirate.</title>
        <authorList>
            <person name="Parent-Michaud M."/>
            <person name="Dufresne P.J."/>
            <person name="Fournier E."/>
            <person name="Martineau C."/>
            <person name="Moreira S."/>
            <person name="Perkins V."/>
            <person name="De Repentigny L."/>
            <person name="Dufresne S.F."/>
        </authorList>
    </citation>
    <scope>NUCLEOTIDE SEQUENCE [LARGE SCALE GENOMIC DNA]</scope>
    <source>
        <strain evidence="10">HMR AF 39</strain>
    </source>
</reference>
<keyword evidence="9" id="KW-1133">Transmembrane helix</keyword>
<dbReference type="InterPro" id="IPR001128">
    <property type="entry name" value="Cyt_P450"/>
</dbReference>
<evidence type="ECO:0008006" key="12">
    <source>
        <dbReference type="Google" id="ProtNLM"/>
    </source>
</evidence>
<dbReference type="Pfam" id="PF00067">
    <property type="entry name" value="p450"/>
    <property type="match status" value="1"/>
</dbReference>
<evidence type="ECO:0000256" key="2">
    <source>
        <dbReference type="ARBA" id="ARBA00010617"/>
    </source>
</evidence>
<dbReference type="PRINTS" id="PR00465">
    <property type="entry name" value="EP450IV"/>
</dbReference>
<gene>
    <name evidence="10" type="ORF">CDV56_103972</name>
</gene>
<dbReference type="GO" id="GO:0020037">
    <property type="term" value="F:heme binding"/>
    <property type="evidence" value="ECO:0007669"/>
    <property type="project" value="InterPro"/>
</dbReference>
<keyword evidence="9" id="KW-0812">Transmembrane</keyword>
<dbReference type="AlphaFoldDB" id="A0A397H1I7"/>
<sequence>MEFLQTFQAQVLEENPLLVKSSVVAVFLVLVAFVVLQWRGPKTPKLDFPVLGDVTQTDFRPALEEGAKKYPKSPFVLATPMHPTVILPISAINEIKALPEDIISLRQHHYTIFLGKYTGFGEPCDELDTAIRVDLTRHLEQNLANFQEEVEYAYQKHVGHCKDWTPVPLYDALLGIVCLLSSRVFVGLPLSRDEEWTRVTMQYSMDAGHEAHSLSPYPPLIRPLVAPFMLKRLKQHRAIARRMLQPILDKFTAGHPSSSAASGRSEDTGGDLMRYILGHYKGQATIERLARDQLIATFVAMHTTTICVTQAIFDLAARPEYLAPLREELDQVLATDGAHDGRLHKESMVKLRKMDSFVRESQRMNPPGLVSMLRRVTAPEGLHLSTGHVIPSGSVVGISAHEVTRSYPEADKFDAFRFYRMREQPGQATLHQLVATGTDHIPFGHGTHACPGRFFAASEIKVIMAFLLQNYDIRLEDGATRPENVHVGGTVSPPHDAKVLFRRRDVSKGRS</sequence>
<evidence type="ECO:0000256" key="6">
    <source>
        <dbReference type="ARBA" id="ARBA00023033"/>
    </source>
</evidence>
<dbReference type="GO" id="GO:0005506">
    <property type="term" value="F:iron ion binding"/>
    <property type="evidence" value="ECO:0007669"/>
    <property type="project" value="InterPro"/>
</dbReference>
<comment type="caution">
    <text evidence="10">The sequence shown here is derived from an EMBL/GenBank/DDBJ whole genome shotgun (WGS) entry which is preliminary data.</text>
</comment>
<dbReference type="VEuPathDB" id="FungiDB:CDV56_103972"/>
<protein>
    <recommendedName>
        <fullName evidence="12">Cytochrome P450 monooxygenase</fullName>
    </recommendedName>
</protein>
<evidence type="ECO:0000256" key="3">
    <source>
        <dbReference type="ARBA" id="ARBA00022723"/>
    </source>
</evidence>
<comment type="similarity">
    <text evidence="2 8">Belongs to the cytochrome P450 family.</text>
</comment>
<keyword evidence="4 8" id="KW-0560">Oxidoreductase</keyword>
<dbReference type="Proteomes" id="UP000215305">
    <property type="component" value="Unassembled WGS sequence"/>
</dbReference>
<dbReference type="GeneID" id="38125946"/>
<dbReference type="SUPFAM" id="SSF48264">
    <property type="entry name" value="Cytochrome P450"/>
    <property type="match status" value="1"/>
</dbReference>
<keyword evidence="7 8" id="KW-0349">Heme</keyword>
<dbReference type="InterPro" id="IPR036396">
    <property type="entry name" value="Cyt_P450_sf"/>
</dbReference>
<dbReference type="GO" id="GO:0004497">
    <property type="term" value="F:monooxygenase activity"/>
    <property type="evidence" value="ECO:0007669"/>
    <property type="project" value="UniProtKB-KW"/>
</dbReference>